<reference evidence="3" key="1">
    <citation type="submission" date="2021-07" db="EMBL/GenBank/DDBJ databases">
        <title>Genome Resource of American Ginseng Black Spot Pathogen Alternaria panax.</title>
        <authorList>
            <person name="Qiu C."/>
            <person name="Wang W."/>
            <person name="Liu Z."/>
        </authorList>
    </citation>
    <scope>NUCLEOTIDE SEQUENCE</scope>
    <source>
        <strain evidence="3">BNCC115425</strain>
    </source>
</reference>
<keyword evidence="2" id="KW-0560">Oxidoreductase</keyword>
<protein>
    <submittedName>
        <fullName evidence="3">Uncharacterized protein</fullName>
    </submittedName>
</protein>
<dbReference type="PANTHER" id="PTHR43180:SF63">
    <property type="entry name" value="DEHYDROGENASE_REDUCTASE FAMILY PROTEIN, PUTATIVE (AFU_ORTHOLOGUE AFUA_6G03520)-RELATED"/>
    <property type="match status" value="1"/>
</dbReference>
<dbReference type="PANTHER" id="PTHR43180">
    <property type="entry name" value="3-OXOACYL-(ACYL-CARRIER-PROTEIN) REDUCTASE (AFU_ORTHOLOGUE AFUA_6G11210)"/>
    <property type="match status" value="1"/>
</dbReference>
<dbReference type="Gene3D" id="3.40.50.720">
    <property type="entry name" value="NAD(P)-binding Rossmann-like Domain"/>
    <property type="match status" value="1"/>
</dbReference>
<evidence type="ECO:0000256" key="1">
    <source>
        <dbReference type="ARBA" id="ARBA00006484"/>
    </source>
</evidence>
<gene>
    <name evidence="3" type="ORF">G6011_08998</name>
</gene>
<keyword evidence="4" id="KW-1185">Reference proteome</keyword>
<dbReference type="InterPro" id="IPR036291">
    <property type="entry name" value="NAD(P)-bd_dom_sf"/>
</dbReference>
<evidence type="ECO:0000313" key="3">
    <source>
        <dbReference type="EMBL" id="KAG9190910.1"/>
    </source>
</evidence>
<sequence>MQGLFQQTKKAFGQVDIFVANPGLMGSNGFFDFEEDEQVQLMEATEAGKIIDINLKGTINTLRMAMHPMKSNQLNSDGARGSIALIASIGRYFGGTGVVLYVSSKHGVLGVRVNIVAPFFTSTHMTPGYSEKWKEYGLPANTTDDVANAVVATSMHPERQGHNMMC</sequence>
<organism evidence="3 4">
    <name type="scientific">Alternaria panax</name>
    <dbReference type="NCBI Taxonomy" id="48097"/>
    <lineage>
        <taxon>Eukaryota</taxon>
        <taxon>Fungi</taxon>
        <taxon>Dikarya</taxon>
        <taxon>Ascomycota</taxon>
        <taxon>Pezizomycotina</taxon>
        <taxon>Dothideomycetes</taxon>
        <taxon>Pleosporomycetidae</taxon>
        <taxon>Pleosporales</taxon>
        <taxon>Pleosporineae</taxon>
        <taxon>Pleosporaceae</taxon>
        <taxon>Alternaria</taxon>
        <taxon>Alternaria sect. Panax</taxon>
    </lineage>
</organism>
<proteinExistence type="inferred from homology"/>
<dbReference type="EMBL" id="JAANER010000004">
    <property type="protein sequence ID" value="KAG9190910.1"/>
    <property type="molecule type" value="Genomic_DNA"/>
</dbReference>
<comment type="caution">
    <text evidence="3">The sequence shown here is derived from an EMBL/GenBank/DDBJ whole genome shotgun (WGS) entry which is preliminary data.</text>
</comment>
<evidence type="ECO:0000313" key="4">
    <source>
        <dbReference type="Proteomes" id="UP001199106"/>
    </source>
</evidence>
<dbReference type="PRINTS" id="PR00081">
    <property type="entry name" value="GDHRDH"/>
</dbReference>
<dbReference type="InterPro" id="IPR002347">
    <property type="entry name" value="SDR_fam"/>
</dbReference>
<evidence type="ECO:0000256" key="2">
    <source>
        <dbReference type="ARBA" id="ARBA00023002"/>
    </source>
</evidence>
<dbReference type="SUPFAM" id="SSF51735">
    <property type="entry name" value="NAD(P)-binding Rossmann-fold domains"/>
    <property type="match status" value="1"/>
</dbReference>
<dbReference type="Pfam" id="PF00106">
    <property type="entry name" value="adh_short"/>
    <property type="match status" value="1"/>
</dbReference>
<dbReference type="GO" id="GO:0016491">
    <property type="term" value="F:oxidoreductase activity"/>
    <property type="evidence" value="ECO:0007669"/>
    <property type="project" value="UniProtKB-KW"/>
</dbReference>
<accession>A0AAD4IA85</accession>
<dbReference type="Proteomes" id="UP001199106">
    <property type="component" value="Unassembled WGS sequence"/>
</dbReference>
<name>A0AAD4IA85_9PLEO</name>
<dbReference type="AlphaFoldDB" id="A0AAD4IA85"/>
<comment type="similarity">
    <text evidence="1">Belongs to the short-chain dehydrogenases/reductases (SDR) family.</text>
</comment>